<reference evidence="1" key="1">
    <citation type="submission" date="2021-06" db="EMBL/GenBank/DDBJ databases">
        <authorList>
            <person name="Kallberg Y."/>
            <person name="Tangrot J."/>
            <person name="Rosling A."/>
        </authorList>
    </citation>
    <scope>NUCLEOTIDE SEQUENCE</scope>
    <source>
        <strain evidence="1">CL551</strain>
    </source>
</reference>
<dbReference type="OrthoDB" id="10641181at2759"/>
<sequence length="218" mass="25482">MNERTFSNSDLVTSITFIGASDAKIVFKEFVTLWWRSLSSCDNWSFLSLEFANKRRRIVRKEIRIKLFLETILWFEPIETQQKRDFLWTRSEVVFTQALWTSCYSLVDESPRDVIERPDRISLFMQALWTSSYSLIDESFRDGFESPKSLPALSLIYMHMLYVGGMDVTLDNKIFSWCESNVSGTSVLSNMMSERFILTSPPERMEGENIGIQQMKVN</sequence>
<organism evidence="1 2">
    <name type="scientific">Acaulospora morrowiae</name>
    <dbReference type="NCBI Taxonomy" id="94023"/>
    <lineage>
        <taxon>Eukaryota</taxon>
        <taxon>Fungi</taxon>
        <taxon>Fungi incertae sedis</taxon>
        <taxon>Mucoromycota</taxon>
        <taxon>Glomeromycotina</taxon>
        <taxon>Glomeromycetes</taxon>
        <taxon>Diversisporales</taxon>
        <taxon>Acaulosporaceae</taxon>
        <taxon>Acaulospora</taxon>
    </lineage>
</organism>
<evidence type="ECO:0000313" key="1">
    <source>
        <dbReference type="EMBL" id="CAG8520738.1"/>
    </source>
</evidence>
<protein>
    <submittedName>
        <fullName evidence="1">2483_t:CDS:1</fullName>
    </submittedName>
</protein>
<dbReference type="AlphaFoldDB" id="A0A9N9F9U3"/>
<accession>A0A9N9F9U3</accession>
<keyword evidence="2" id="KW-1185">Reference proteome</keyword>
<dbReference type="Proteomes" id="UP000789342">
    <property type="component" value="Unassembled WGS sequence"/>
</dbReference>
<gene>
    <name evidence="1" type="ORF">AMORRO_LOCUS4189</name>
</gene>
<comment type="caution">
    <text evidence="1">The sequence shown here is derived from an EMBL/GenBank/DDBJ whole genome shotgun (WGS) entry which is preliminary data.</text>
</comment>
<evidence type="ECO:0000313" key="2">
    <source>
        <dbReference type="Proteomes" id="UP000789342"/>
    </source>
</evidence>
<dbReference type="EMBL" id="CAJVPV010002206">
    <property type="protein sequence ID" value="CAG8520738.1"/>
    <property type="molecule type" value="Genomic_DNA"/>
</dbReference>
<name>A0A9N9F9U3_9GLOM</name>
<proteinExistence type="predicted"/>